<gene>
    <name evidence="2" type="ORF">PAC_15764</name>
</gene>
<dbReference type="OrthoDB" id="3558664at2759"/>
<proteinExistence type="predicted"/>
<evidence type="ECO:0000313" key="3">
    <source>
        <dbReference type="Proteomes" id="UP000184330"/>
    </source>
</evidence>
<reference evidence="2 3" key="1">
    <citation type="submission" date="2016-03" db="EMBL/GenBank/DDBJ databases">
        <authorList>
            <person name="Ploux O."/>
        </authorList>
    </citation>
    <scope>NUCLEOTIDE SEQUENCE [LARGE SCALE GENOMIC DNA]</scope>
    <source>
        <strain evidence="2 3">UAMH 11012</strain>
    </source>
</reference>
<feature type="region of interest" description="Disordered" evidence="1">
    <location>
        <begin position="320"/>
        <end position="347"/>
    </location>
</feature>
<name>A0A1L7XLH8_9HELO</name>
<accession>A0A1L7XLH8</accession>
<organism evidence="2 3">
    <name type="scientific">Phialocephala subalpina</name>
    <dbReference type="NCBI Taxonomy" id="576137"/>
    <lineage>
        <taxon>Eukaryota</taxon>
        <taxon>Fungi</taxon>
        <taxon>Dikarya</taxon>
        <taxon>Ascomycota</taxon>
        <taxon>Pezizomycotina</taxon>
        <taxon>Leotiomycetes</taxon>
        <taxon>Helotiales</taxon>
        <taxon>Mollisiaceae</taxon>
        <taxon>Phialocephala</taxon>
        <taxon>Phialocephala fortinii species complex</taxon>
    </lineage>
</organism>
<protein>
    <submittedName>
        <fullName evidence="2">Uncharacterized protein</fullName>
    </submittedName>
</protein>
<keyword evidence="3" id="KW-1185">Reference proteome</keyword>
<evidence type="ECO:0000313" key="2">
    <source>
        <dbReference type="EMBL" id="CZR65864.1"/>
    </source>
</evidence>
<dbReference type="Proteomes" id="UP000184330">
    <property type="component" value="Unassembled WGS sequence"/>
</dbReference>
<feature type="compositionally biased region" description="Low complexity" evidence="1">
    <location>
        <begin position="337"/>
        <end position="347"/>
    </location>
</feature>
<evidence type="ECO:0000256" key="1">
    <source>
        <dbReference type="SAM" id="MobiDB-lite"/>
    </source>
</evidence>
<dbReference type="AlphaFoldDB" id="A0A1L7XLH8"/>
<feature type="compositionally biased region" description="Pro residues" evidence="1">
    <location>
        <begin position="324"/>
        <end position="336"/>
    </location>
</feature>
<dbReference type="EMBL" id="FJOG01000033">
    <property type="protein sequence ID" value="CZR65864.1"/>
    <property type="molecule type" value="Genomic_DNA"/>
</dbReference>
<sequence>MYFSSTTVLLCFYNLANAGAIFLLNLSTSSEEKSASASALASASTSAAALATGAADSAAVSELLVELSSLAAETGDDSAPTIAAATSTVPSSGAADSSITGVPTTIALLPPSAVLSPLFNIYMIPSQFTPFQYTFQGGAFPFNNWGPPNFLDNYGNTAPSQSNAGVFAIVSPYGYLATIDPSTGLPYTSGQNFFADAADDLNDSTYSDFLDFDNLASGAQSLDASGRWSFVSPGPGGLGNGFPNGIGRSGVKLQLSGQGLQNGVARYCATMTPTGRGNGQAFVPEQPVLVAGYTRAFVNCTEAFLYAQAVSGSVNLGSGDLGSPPIPPTTPAPSAPSSPALPDLGPAGLENLFA</sequence>